<dbReference type="PROSITE" id="PS50157">
    <property type="entry name" value="ZINC_FINGER_C2H2_2"/>
    <property type="match status" value="9"/>
</dbReference>
<organism evidence="11 12">
    <name type="scientific">Chironomus riparius</name>
    <dbReference type="NCBI Taxonomy" id="315576"/>
    <lineage>
        <taxon>Eukaryota</taxon>
        <taxon>Metazoa</taxon>
        <taxon>Ecdysozoa</taxon>
        <taxon>Arthropoda</taxon>
        <taxon>Hexapoda</taxon>
        <taxon>Insecta</taxon>
        <taxon>Pterygota</taxon>
        <taxon>Neoptera</taxon>
        <taxon>Endopterygota</taxon>
        <taxon>Diptera</taxon>
        <taxon>Nematocera</taxon>
        <taxon>Chironomoidea</taxon>
        <taxon>Chironomidae</taxon>
        <taxon>Chironominae</taxon>
        <taxon>Chironomus</taxon>
    </lineage>
</organism>
<evidence type="ECO:0000256" key="3">
    <source>
        <dbReference type="ARBA" id="ARBA00022737"/>
    </source>
</evidence>
<feature type="domain" description="C2H2-type" evidence="10">
    <location>
        <begin position="177"/>
        <end position="205"/>
    </location>
</feature>
<keyword evidence="3" id="KW-0677">Repeat</keyword>
<keyword evidence="4 8" id="KW-0863">Zinc-finger</keyword>
<evidence type="ECO:0000256" key="1">
    <source>
        <dbReference type="ARBA" id="ARBA00004123"/>
    </source>
</evidence>
<keyword evidence="12" id="KW-1185">Reference proteome</keyword>
<keyword evidence="6" id="KW-0238">DNA-binding</keyword>
<dbReference type="GO" id="GO:0000978">
    <property type="term" value="F:RNA polymerase II cis-regulatory region sequence-specific DNA binding"/>
    <property type="evidence" value="ECO:0007669"/>
    <property type="project" value="TreeGrafter"/>
</dbReference>
<feature type="compositionally biased region" description="Low complexity" evidence="9">
    <location>
        <begin position="97"/>
        <end position="121"/>
    </location>
</feature>
<dbReference type="Pfam" id="PF00096">
    <property type="entry name" value="zf-C2H2"/>
    <property type="match status" value="4"/>
</dbReference>
<dbReference type="InterPro" id="IPR036236">
    <property type="entry name" value="Znf_C2H2_sf"/>
</dbReference>
<sequence>MLGKISDFFKSMTKIEPNERSKSIIEQEVIEISDSSSETEQNFIKRKPERQSSNKKIEGKSFKNEKKCNEKVEKNIKNEPEREFVIEIHTKLPKLHQSSSTLNQNSTTSPKKTTKSPKNSTENLKKPKKNQKYEKISKFLSENVNDCKFCDKTFTNKGYIYDHLRRVHSDKIKECLFKCNLCHQTFFHEYYLDTHIKTKHKDGKVESFMCDYDAKTFKKKNSLRLHMRSHLQKMSCKICKAKLNVVSFRMHMTTHDSSKNFKCKICDKSFRSNRHLTEHEQTHDKKFECSICNKKYAIKKQIRRHYKHFHQDLKTEICEICGKKFADKPNLKQHVPTHDKNRPKPFKCDKCGHTTTTMQRIQNHMKRHENENKRLAALVNPKKCNICGKYFKDNFAVYAHRLSVHTAIKHQCDLCGNYYKSRNSLPYHMRFNHLNKKEVKS</sequence>
<feature type="domain" description="C2H2-type" evidence="10">
    <location>
        <begin position="261"/>
        <end position="288"/>
    </location>
</feature>
<feature type="compositionally biased region" description="Basic and acidic residues" evidence="9">
    <location>
        <begin position="49"/>
        <end position="74"/>
    </location>
</feature>
<evidence type="ECO:0000256" key="7">
    <source>
        <dbReference type="ARBA" id="ARBA00023242"/>
    </source>
</evidence>
<dbReference type="GO" id="GO:0000981">
    <property type="term" value="F:DNA-binding transcription factor activity, RNA polymerase II-specific"/>
    <property type="evidence" value="ECO:0007669"/>
    <property type="project" value="TreeGrafter"/>
</dbReference>
<feature type="region of interest" description="Disordered" evidence="9">
    <location>
        <begin position="1"/>
        <end position="20"/>
    </location>
</feature>
<dbReference type="PANTHER" id="PTHR23226:SF429">
    <property type="entry name" value="CROL ALPHA"/>
    <property type="match status" value="1"/>
</dbReference>
<dbReference type="OrthoDB" id="6077919at2759"/>
<name>A0A9N9WYJ8_9DIPT</name>
<dbReference type="InterPro" id="IPR013087">
    <property type="entry name" value="Znf_C2H2_type"/>
</dbReference>
<evidence type="ECO:0000259" key="10">
    <source>
        <dbReference type="PROSITE" id="PS50157"/>
    </source>
</evidence>
<evidence type="ECO:0000256" key="5">
    <source>
        <dbReference type="ARBA" id="ARBA00022833"/>
    </source>
</evidence>
<evidence type="ECO:0000256" key="2">
    <source>
        <dbReference type="ARBA" id="ARBA00022723"/>
    </source>
</evidence>
<reference evidence="11" key="2">
    <citation type="submission" date="2022-10" db="EMBL/GenBank/DDBJ databases">
        <authorList>
            <consortium name="ENA_rothamsted_submissions"/>
            <consortium name="culmorum"/>
            <person name="King R."/>
        </authorList>
    </citation>
    <scope>NUCLEOTIDE SEQUENCE</scope>
</reference>
<feature type="domain" description="C2H2-type" evidence="10">
    <location>
        <begin position="145"/>
        <end position="173"/>
    </location>
</feature>
<proteinExistence type="predicted"/>
<feature type="domain" description="C2H2-type" evidence="10">
    <location>
        <begin position="382"/>
        <end position="410"/>
    </location>
</feature>
<keyword evidence="2" id="KW-0479">Metal-binding</keyword>
<keyword evidence="7" id="KW-0539">Nucleus</keyword>
<dbReference type="GO" id="GO:0005634">
    <property type="term" value="C:nucleus"/>
    <property type="evidence" value="ECO:0007669"/>
    <property type="project" value="UniProtKB-SubCell"/>
</dbReference>
<evidence type="ECO:0000256" key="4">
    <source>
        <dbReference type="ARBA" id="ARBA00022771"/>
    </source>
</evidence>
<feature type="region of interest" description="Disordered" evidence="9">
    <location>
        <begin position="29"/>
        <end position="74"/>
    </location>
</feature>
<evidence type="ECO:0000256" key="8">
    <source>
        <dbReference type="PROSITE-ProRule" id="PRU00042"/>
    </source>
</evidence>
<dbReference type="PANTHER" id="PTHR23226">
    <property type="entry name" value="ZINC FINGER AND SCAN DOMAIN-CONTAINING"/>
    <property type="match status" value="1"/>
</dbReference>
<feature type="domain" description="C2H2-type" evidence="10">
    <location>
        <begin position="346"/>
        <end position="373"/>
    </location>
</feature>
<protein>
    <recommendedName>
        <fullName evidence="10">C2H2-type domain-containing protein</fullName>
    </recommendedName>
</protein>
<accession>A0A9N9WYJ8</accession>
<dbReference type="SUPFAM" id="SSF57667">
    <property type="entry name" value="beta-beta-alpha zinc fingers"/>
    <property type="match status" value="5"/>
</dbReference>
<keyword evidence="5" id="KW-0862">Zinc</keyword>
<feature type="domain" description="C2H2-type" evidence="10">
    <location>
        <begin position="410"/>
        <end position="438"/>
    </location>
</feature>
<feature type="domain" description="C2H2-type" evidence="10">
    <location>
        <begin position="316"/>
        <end position="343"/>
    </location>
</feature>
<evidence type="ECO:0000313" key="12">
    <source>
        <dbReference type="Proteomes" id="UP001153620"/>
    </source>
</evidence>
<dbReference type="Gene3D" id="3.30.160.60">
    <property type="entry name" value="Classic Zinc Finger"/>
    <property type="match status" value="4"/>
</dbReference>
<dbReference type="SMART" id="SM00355">
    <property type="entry name" value="ZnF_C2H2"/>
    <property type="match status" value="10"/>
</dbReference>
<reference evidence="11" key="1">
    <citation type="submission" date="2022-01" db="EMBL/GenBank/DDBJ databases">
        <authorList>
            <person name="King R."/>
        </authorList>
    </citation>
    <scope>NUCLEOTIDE SEQUENCE</scope>
</reference>
<feature type="domain" description="C2H2-type" evidence="10">
    <location>
        <begin position="208"/>
        <end position="235"/>
    </location>
</feature>
<comment type="subcellular location">
    <subcellularLocation>
        <location evidence="1">Nucleus</location>
    </subcellularLocation>
</comment>
<feature type="compositionally biased region" description="Polar residues" evidence="9">
    <location>
        <begin position="33"/>
        <end position="42"/>
    </location>
</feature>
<dbReference type="EMBL" id="OU895880">
    <property type="protein sequence ID" value="CAG9810764.1"/>
    <property type="molecule type" value="Genomic_DNA"/>
</dbReference>
<dbReference type="GO" id="GO:0008270">
    <property type="term" value="F:zinc ion binding"/>
    <property type="evidence" value="ECO:0007669"/>
    <property type="project" value="UniProtKB-KW"/>
</dbReference>
<dbReference type="FunFam" id="3.30.160.60:FF:000045">
    <property type="entry name" value="ZFP69 zinc finger protein B"/>
    <property type="match status" value="1"/>
</dbReference>
<evidence type="ECO:0000313" key="11">
    <source>
        <dbReference type="EMBL" id="CAG9810764.1"/>
    </source>
</evidence>
<dbReference type="PROSITE" id="PS00028">
    <property type="entry name" value="ZINC_FINGER_C2H2_1"/>
    <property type="match status" value="7"/>
</dbReference>
<gene>
    <name evidence="11" type="ORF">CHIRRI_LOCUS13577</name>
</gene>
<feature type="domain" description="C2H2-type" evidence="10">
    <location>
        <begin position="287"/>
        <end position="315"/>
    </location>
</feature>
<dbReference type="Proteomes" id="UP001153620">
    <property type="component" value="Chromosome 4"/>
</dbReference>
<evidence type="ECO:0000256" key="6">
    <source>
        <dbReference type="ARBA" id="ARBA00023125"/>
    </source>
</evidence>
<dbReference type="AlphaFoldDB" id="A0A9N9WYJ8"/>
<feature type="region of interest" description="Disordered" evidence="9">
    <location>
        <begin position="95"/>
        <end position="130"/>
    </location>
</feature>
<evidence type="ECO:0000256" key="9">
    <source>
        <dbReference type="SAM" id="MobiDB-lite"/>
    </source>
</evidence>